<dbReference type="PANTHER" id="PTHR23150">
    <property type="entry name" value="SULFATASE MODIFYING FACTOR 1, 2"/>
    <property type="match status" value="1"/>
</dbReference>
<evidence type="ECO:0000313" key="3">
    <source>
        <dbReference type="Proteomes" id="UP000253782"/>
    </source>
</evidence>
<dbReference type="EMBL" id="QQAH01000009">
    <property type="protein sequence ID" value="RDD81744.1"/>
    <property type="molecule type" value="Genomic_DNA"/>
</dbReference>
<proteinExistence type="predicted"/>
<dbReference type="Proteomes" id="UP000253782">
    <property type="component" value="Unassembled WGS sequence"/>
</dbReference>
<gene>
    <name evidence="2" type="ORF">DVJ77_11350</name>
</gene>
<reference evidence="2 3" key="1">
    <citation type="submission" date="2018-07" db="EMBL/GenBank/DDBJ databases">
        <title>Dyella tabacisoli L4-6T, whole genome shotgun sequence.</title>
        <authorList>
            <person name="Zhou X.-K."/>
            <person name="Li W.-J."/>
            <person name="Duan Y.-Q."/>
        </authorList>
    </citation>
    <scope>NUCLEOTIDE SEQUENCE [LARGE SCALE GENOMIC DNA]</scope>
    <source>
        <strain evidence="2 3">L4-6</strain>
    </source>
</reference>
<evidence type="ECO:0000313" key="2">
    <source>
        <dbReference type="EMBL" id="RDD81744.1"/>
    </source>
</evidence>
<dbReference type="SUPFAM" id="SSF56436">
    <property type="entry name" value="C-type lectin-like"/>
    <property type="match status" value="1"/>
</dbReference>
<dbReference type="Pfam" id="PF03781">
    <property type="entry name" value="FGE-sulfatase"/>
    <property type="match status" value="1"/>
</dbReference>
<dbReference type="InterPro" id="IPR042095">
    <property type="entry name" value="SUMF_sf"/>
</dbReference>
<dbReference type="InterPro" id="IPR016187">
    <property type="entry name" value="CTDL_fold"/>
</dbReference>
<comment type="caution">
    <text evidence="2">The sequence shown here is derived from an EMBL/GenBank/DDBJ whole genome shotgun (WGS) entry which is preliminary data.</text>
</comment>
<dbReference type="InterPro" id="IPR005532">
    <property type="entry name" value="SUMF_dom"/>
</dbReference>
<evidence type="ECO:0000259" key="1">
    <source>
        <dbReference type="Pfam" id="PF03781"/>
    </source>
</evidence>
<keyword evidence="3" id="KW-1185">Reference proteome</keyword>
<accession>A0A369ULW8</accession>
<dbReference type="RefSeq" id="WP_114845610.1">
    <property type="nucleotide sequence ID" value="NZ_JBHSPE010000005.1"/>
</dbReference>
<dbReference type="OrthoDB" id="9768004at2"/>
<dbReference type="Gene3D" id="3.90.1580.10">
    <property type="entry name" value="paralog of FGE (formylglycine-generating enzyme)"/>
    <property type="match status" value="1"/>
</dbReference>
<dbReference type="PANTHER" id="PTHR23150:SF19">
    <property type="entry name" value="FORMYLGLYCINE-GENERATING ENZYME"/>
    <property type="match status" value="1"/>
</dbReference>
<feature type="domain" description="Sulfatase-modifying factor enzyme-like" evidence="1">
    <location>
        <begin position="12"/>
        <end position="225"/>
    </location>
</feature>
<sequence>MRVNQTLATLETHMVAISAGTIALRDDRTARQWLVDLSPFLICRHPVTQALYAELAGKWPSSKTEADNPVENVSWLDAIQFCNLLSRLSGLAESYLLDENGTDATLIDGSTGYRLPSEAEWEYACRAGTHGPRYGDLDDIAWHQGNSGGQARPVGQKQPNAWGLYDMLGNVWEWCTDVYDPAVYGRYRIFRGGGWADSERGCLATNRRRSHPTFAIDDLGFRIARSM</sequence>
<dbReference type="AlphaFoldDB" id="A0A369ULW8"/>
<organism evidence="2 3">
    <name type="scientific">Dyella tabacisoli</name>
    <dbReference type="NCBI Taxonomy" id="2282381"/>
    <lineage>
        <taxon>Bacteria</taxon>
        <taxon>Pseudomonadati</taxon>
        <taxon>Pseudomonadota</taxon>
        <taxon>Gammaproteobacteria</taxon>
        <taxon>Lysobacterales</taxon>
        <taxon>Rhodanobacteraceae</taxon>
        <taxon>Dyella</taxon>
    </lineage>
</organism>
<name>A0A369ULW8_9GAMM</name>
<protein>
    <submittedName>
        <fullName evidence="2">Formylglycine-generating enzyme family protein</fullName>
    </submittedName>
</protein>
<dbReference type="InterPro" id="IPR051043">
    <property type="entry name" value="Sulfatase_Mod_Factor_Kinase"/>
</dbReference>
<dbReference type="GO" id="GO:0120147">
    <property type="term" value="F:formylglycine-generating oxidase activity"/>
    <property type="evidence" value="ECO:0007669"/>
    <property type="project" value="TreeGrafter"/>
</dbReference>